<dbReference type="OrthoDB" id="8686772at2"/>
<evidence type="ECO:0000313" key="1">
    <source>
        <dbReference type="EMBL" id="RED15963.1"/>
    </source>
</evidence>
<dbReference type="EMBL" id="QRDP01000004">
    <property type="protein sequence ID" value="RED15963.1"/>
    <property type="molecule type" value="Genomic_DNA"/>
</dbReference>
<evidence type="ECO:0008006" key="3">
    <source>
        <dbReference type="Google" id="ProtNLM"/>
    </source>
</evidence>
<comment type="caution">
    <text evidence="1">The sequence shown here is derived from an EMBL/GenBank/DDBJ whole genome shotgun (WGS) entry which is preliminary data.</text>
</comment>
<dbReference type="Proteomes" id="UP000256310">
    <property type="component" value="Unassembled WGS sequence"/>
</dbReference>
<sequence>MAQTSPSRPLTEAERTLSASMFGKAIEYDAVKLHRKKWFPFQPVNSLMAPTGGIWFHPKGPYWHEDFGQAPLKLQALFLHEMTHVWQYQSGIFLPLRRHPFCRYHYSLKPGWPLKRYGIEQQAEIVRHIFLLRKGLPVPGAPALGSYEAILPFSSP</sequence>
<accession>A0A3D9FDY7</accession>
<evidence type="ECO:0000313" key="2">
    <source>
        <dbReference type="Proteomes" id="UP000256310"/>
    </source>
</evidence>
<gene>
    <name evidence="1" type="ORF">DFR46_0972</name>
</gene>
<protein>
    <recommendedName>
        <fullName evidence="3">Vgr related protein</fullName>
    </recommendedName>
</protein>
<name>A0A3D9FDY7_9SPHN</name>
<reference evidence="1 2" key="1">
    <citation type="submission" date="2018-07" db="EMBL/GenBank/DDBJ databases">
        <title>Genomic Encyclopedia of Type Strains, Phase IV (KMG-IV): sequencing the most valuable type-strain genomes for metagenomic binning, comparative biology and taxonomic classification.</title>
        <authorList>
            <person name="Goeker M."/>
        </authorList>
    </citation>
    <scope>NUCLEOTIDE SEQUENCE [LARGE SCALE GENOMIC DNA]</scope>
    <source>
        <strain evidence="1 2">DSM 26725</strain>
    </source>
</reference>
<proteinExistence type="predicted"/>
<dbReference type="RefSeq" id="WP_116237157.1">
    <property type="nucleotide sequence ID" value="NZ_QRDP01000004.1"/>
</dbReference>
<dbReference type="AlphaFoldDB" id="A0A3D9FDY7"/>
<keyword evidence="2" id="KW-1185">Reference proteome</keyword>
<organism evidence="1 2">
    <name type="scientific">Parasphingopyxis lamellibrachiae</name>
    <dbReference type="NCBI Taxonomy" id="680125"/>
    <lineage>
        <taxon>Bacteria</taxon>
        <taxon>Pseudomonadati</taxon>
        <taxon>Pseudomonadota</taxon>
        <taxon>Alphaproteobacteria</taxon>
        <taxon>Sphingomonadales</taxon>
        <taxon>Sphingomonadaceae</taxon>
        <taxon>Parasphingopyxis</taxon>
    </lineage>
</organism>